<evidence type="ECO:0000256" key="10">
    <source>
        <dbReference type="ARBA" id="ARBA00023232"/>
    </source>
</evidence>
<evidence type="ECO:0000259" key="14">
    <source>
        <dbReference type="Pfam" id="PF01557"/>
    </source>
</evidence>
<dbReference type="GO" id="GO:0046872">
    <property type="term" value="F:metal ion binding"/>
    <property type="evidence" value="ECO:0007669"/>
    <property type="project" value="UniProtKB-KW"/>
</dbReference>
<feature type="binding site" evidence="13">
    <location>
        <position position="192"/>
    </location>
    <ligand>
        <name>Mg(2+)</name>
        <dbReference type="ChEBI" id="CHEBI:18420"/>
    </ligand>
</feature>
<feature type="binding site" evidence="13">
    <location>
        <position position="160"/>
    </location>
    <ligand>
        <name>Ca(2+)</name>
        <dbReference type="ChEBI" id="CHEBI:29108"/>
    </ligand>
</feature>
<keyword evidence="5 13" id="KW-0479">Metal-binding</keyword>
<dbReference type="InterPro" id="IPR005959">
    <property type="entry name" value="Fumarylacetoacetase"/>
</dbReference>
<evidence type="ECO:0000256" key="5">
    <source>
        <dbReference type="ARBA" id="ARBA00022723"/>
    </source>
</evidence>
<feature type="binding site" evidence="13">
    <location>
        <position position="212"/>
    </location>
    <ligand>
        <name>Mg(2+)</name>
        <dbReference type="ChEBI" id="CHEBI:18420"/>
    </ligand>
</feature>
<dbReference type="GO" id="GO:0006572">
    <property type="term" value="P:L-tyrosine catabolic process"/>
    <property type="evidence" value="ECO:0007669"/>
    <property type="project" value="UniProtKB-KW"/>
</dbReference>
<accession>A0A9X3N8M9</accession>
<evidence type="ECO:0000256" key="11">
    <source>
        <dbReference type="PIRSR" id="PIRSR605959-1"/>
    </source>
</evidence>
<evidence type="ECO:0000313" key="17">
    <source>
        <dbReference type="Proteomes" id="UP001147653"/>
    </source>
</evidence>
<keyword evidence="8 13" id="KW-0460">Magnesium</keyword>
<organism evidence="16 17">
    <name type="scientific">Solirubrobacter phytolaccae</name>
    <dbReference type="NCBI Taxonomy" id="1404360"/>
    <lineage>
        <taxon>Bacteria</taxon>
        <taxon>Bacillati</taxon>
        <taxon>Actinomycetota</taxon>
        <taxon>Thermoleophilia</taxon>
        <taxon>Solirubrobacterales</taxon>
        <taxon>Solirubrobacteraceae</taxon>
        <taxon>Solirubrobacter</taxon>
    </lineage>
</organism>
<dbReference type="InterPro" id="IPR015377">
    <property type="entry name" value="Fumarylacetoacetase_N"/>
</dbReference>
<evidence type="ECO:0000256" key="7">
    <source>
        <dbReference type="ARBA" id="ARBA00022837"/>
    </source>
</evidence>
<feature type="domain" description="Fumarylacetoacetase N-terminal" evidence="15">
    <location>
        <begin position="9"/>
        <end position="69"/>
    </location>
</feature>
<dbReference type="GO" id="GO:1902000">
    <property type="term" value="P:homogentisate catabolic process"/>
    <property type="evidence" value="ECO:0007669"/>
    <property type="project" value="TreeGrafter"/>
</dbReference>
<keyword evidence="6 16" id="KW-0378">Hydrolase</keyword>
<feature type="domain" description="Fumarylacetoacetase-like C-terminal" evidence="14">
    <location>
        <begin position="91"/>
        <end position="347"/>
    </location>
</feature>
<dbReference type="SUPFAM" id="SSF56529">
    <property type="entry name" value="FAH"/>
    <property type="match status" value="1"/>
</dbReference>
<feature type="binding site" evidence="12">
    <location>
        <position position="199"/>
    </location>
    <ligand>
        <name>substrate</name>
    </ligand>
</feature>
<feature type="binding site" evidence="13">
    <location>
        <position position="216"/>
    </location>
    <ligand>
        <name>Mg(2+)</name>
        <dbReference type="ChEBI" id="CHEBI:18420"/>
    </ligand>
</feature>
<dbReference type="Gene3D" id="3.90.850.10">
    <property type="entry name" value="Fumarylacetoacetase-like, C-terminal domain"/>
    <property type="match status" value="1"/>
</dbReference>
<dbReference type="AlphaFoldDB" id="A0A9X3N8M9"/>
<dbReference type="InterPro" id="IPR036462">
    <property type="entry name" value="Fumarylacetoacetase_N_sf"/>
</dbReference>
<dbReference type="InterPro" id="IPR036663">
    <property type="entry name" value="Fumarylacetoacetase_C_sf"/>
</dbReference>
<comment type="caution">
    <text evidence="16">The sequence shown here is derived from an EMBL/GenBank/DDBJ whole genome shotgun (WGS) entry which is preliminary data.</text>
</comment>
<dbReference type="SUPFAM" id="SSF63433">
    <property type="entry name" value="Fumarylacetoacetate hydrolase, FAH, N-terminal domain"/>
    <property type="match status" value="1"/>
</dbReference>
<evidence type="ECO:0000256" key="9">
    <source>
        <dbReference type="ARBA" id="ARBA00022878"/>
    </source>
</evidence>
<keyword evidence="9" id="KW-0828">Tyrosine catabolism</keyword>
<proteinExistence type="predicted"/>
<evidence type="ECO:0000256" key="2">
    <source>
        <dbReference type="ARBA" id="ARBA00001946"/>
    </source>
</evidence>
<evidence type="ECO:0000256" key="6">
    <source>
        <dbReference type="ARBA" id="ARBA00022801"/>
    </source>
</evidence>
<evidence type="ECO:0000256" key="12">
    <source>
        <dbReference type="PIRSR" id="PIRSR605959-2"/>
    </source>
</evidence>
<dbReference type="Gene3D" id="2.30.30.230">
    <property type="entry name" value="Fumarylacetoacetase, N-terminal domain"/>
    <property type="match status" value="1"/>
</dbReference>
<evidence type="ECO:0000259" key="15">
    <source>
        <dbReference type="Pfam" id="PF09298"/>
    </source>
</evidence>
<feature type="binding site" evidence="12">
    <location>
        <position position="107"/>
    </location>
    <ligand>
        <name>substrate</name>
    </ligand>
</feature>
<comment type="cofactor">
    <cofactor evidence="1 13">
        <name>Ca(2+)</name>
        <dbReference type="ChEBI" id="CHEBI:29108"/>
    </cofactor>
</comment>
<keyword evidence="17" id="KW-1185">Reference proteome</keyword>
<comment type="cofactor">
    <cofactor evidence="2 13">
        <name>Mg(2+)</name>
        <dbReference type="ChEBI" id="CHEBI:18420"/>
    </cofactor>
</comment>
<keyword evidence="10" id="KW-0585">Phenylalanine catabolism</keyword>
<dbReference type="InterPro" id="IPR011234">
    <property type="entry name" value="Fumarylacetoacetase-like_C"/>
</dbReference>
<keyword evidence="7 13" id="KW-0106">Calcium</keyword>
<evidence type="ECO:0000256" key="8">
    <source>
        <dbReference type="ARBA" id="ARBA00022842"/>
    </source>
</evidence>
<dbReference type="GO" id="GO:0006559">
    <property type="term" value="P:L-phenylalanine catabolic process"/>
    <property type="evidence" value="ECO:0007669"/>
    <property type="project" value="UniProtKB-KW"/>
</dbReference>
<dbReference type="EMBL" id="JAPDDP010000013">
    <property type="protein sequence ID" value="MDA0180459.1"/>
    <property type="molecule type" value="Genomic_DNA"/>
</dbReference>
<dbReference type="PANTHER" id="PTHR43069">
    <property type="entry name" value="FUMARYLACETOACETASE"/>
    <property type="match status" value="1"/>
</dbReference>
<reference evidence="16" key="1">
    <citation type="submission" date="2022-10" db="EMBL/GenBank/DDBJ databases">
        <title>The WGS of Solirubrobacter phytolaccae KCTC 29190.</title>
        <authorList>
            <person name="Jiang Z."/>
        </authorList>
    </citation>
    <scope>NUCLEOTIDE SEQUENCE</scope>
    <source>
        <strain evidence="16">KCTC 29190</strain>
    </source>
</reference>
<sequence length="351" mass="38171">MSSGFGLDHLPYGVVDGHCVVRYEDHMLDLSRVPGLPPVFDHASLNQFLALGRPVWEDVREKVTRVLEAGTVELDALYEPELPVAVGDYVDFYSSIEHATNVSRRFRPDDPNPLPAAWRSLPIGYHGRAGSIVVSGTEIVRPHGLRPSYGPTQELDFELELGFVTGPGRQLGSPIAAGDVREHVFGFVLVNDWSARDLQRFEYRPLGPFLGKSFATSVSAWITPLAALEPYLVPAREQEPEPDAYLRTTGDWALDIALEVDRNGETITHGNARHLYWTFPQQLAHATVNGATVRPGDLFASGTISGSEPGTHGCLLESGAPFLDDGDTVTLRGRAGTIELGAVRGTIVSAP</sequence>
<dbReference type="PANTHER" id="PTHR43069:SF2">
    <property type="entry name" value="FUMARYLACETOACETASE"/>
    <property type="match status" value="1"/>
</dbReference>
<gene>
    <name evidence="16" type="ORF">OJ997_09155</name>
</gene>
<feature type="binding site" evidence="13">
    <location>
        <position position="158"/>
    </location>
    <ligand>
        <name>Ca(2+)</name>
        <dbReference type="ChEBI" id="CHEBI:29108"/>
    </ligand>
</feature>
<feature type="binding site" evidence="13">
    <location>
        <position position="192"/>
    </location>
    <ligand>
        <name>Ca(2+)</name>
        <dbReference type="ChEBI" id="CHEBI:29108"/>
    </ligand>
</feature>
<dbReference type="GO" id="GO:0004334">
    <property type="term" value="F:fumarylacetoacetase activity"/>
    <property type="evidence" value="ECO:0007669"/>
    <property type="project" value="UniProtKB-EC"/>
</dbReference>
<feature type="active site" description="Proton acceptor" evidence="11">
    <location>
        <position position="98"/>
    </location>
</feature>
<feature type="binding site" evidence="12">
    <location>
        <position position="303"/>
    </location>
    <ligand>
        <name>substrate</name>
    </ligand>
</feature>
<evidence type="ECO:0000256" key="3">
    <source>
        <dbReference type="ARBA" id="ARBA00004782"/>
    </source>
</evidence>
<protein>
    <recommendedName>
        <fullName evidence="4">fumarylacetoacetase</fullName>
        <ecNumber evidence="4">3.7.1.2</ecNumber>
    </recommendedName>
</protein>
<name>A0A9X3N8M9_9ACTN</name>
<evidence type="ECO:0000256" key="1">
    <source>
        <dbReference type="ARBA" id="ARBA00001913"/>
    </source>
</evidence>
<comment type="pathway">
    <text evidence="3">Amino-acid degradation; L-phenylalanine degradation; acetoacetate and fumarate from L-phenylalanine: step 6/6.</text>
</comment>
<evidence type="ECO:0000256" key="13">
    <source>
        <dbReference type="PIRSR" id="PIRSR605959-3"/>
    </source>
</evidence>
<evidence type="ECO:0000313" key="16">
    <source>
        <dbReference type="EMBL" id="MDA0180459.1"/>
    </source>
</evidence>
<feature type="binding site" evidence="12">
    <location>
        <position position="203"/>
    </location>
    <ligand>
        <name>substrate</name>
    </ligand>
</feature>
<dbReference type="Proteomes" id="UP001147653">
    <property type="component" value="Unassembled WGS sequence"/>
</dbReference>
<dbReference type="EC" id="3.7.1.2" evidence="4"/>
<dbReference type="RefSeq" id="WP_270024769.1">
    <property type="nucleotide sequence ID" value="NZ_JAPDDP010000013.1"/>
</dbReference>
<dbReference type="Pfam" id="PF09298">
    <property type="entry name" value="FAA_hydrolase_N"/>
    <property type="match status" value="1"/>
</dbReference>
<evidence type="ECO:0000256" key="4">
    <source>
        <dbReference type="ARBA" id="ARBA00012094"/>
    </source>
</evidence>
<dbReference type="Pfam" id="PF01557">
    <property type="entry name" value="FAA_hydrolase"/>
    <property type="match status" value="1"/>
</dbReference>
<feature type="binding site" evidence="13">
    <location>
        <position position="91"/>
    </location>
    <ligand>
        <name>Ca(2+)</name>
        <dbReference type="ChEBI" id="CHEBI:29108"/>
    </ligand>
</feature>
<feature type="binding site" evidence="12">
    <location>
        <position position="93"/>
    </location>
    <ligand>
        <name>substrate</name>
    </ligand>
</feature>